<dbReference type="Proteomes" id="UP000192441">
    <property type="component" value="Unassembled WGS sequence"/>
</dbReference>
<organism evidence="3 4">
    <name type="scientific">Mycobacterium branderi</name>
    <dbReference type="NCBI Taxonomy" id="43348"/>
    <lineage>
        <taxon>Bacteria</taxon>
        <taxon>Bacillati</taxon>
        <taxon>Actinomycetota</taxon>
        <taxon>Actinomycetes</taxon>
        <taxon>Mycobacteriales</taxon>
        <taxon>Mycobacteriaceae</taxon>
        <taxon>Mycobacterium</taxon>
    </lineage>
</organism>
<sequence length="139" mass="14122">MNHKLMMVPAVLAAGIACAPLVQADPGGQAALGQPFSQAGSPFVGQWQAHGESLTIDADGSATEVTGSRTLTFRFTYVQGPPSQPDITAYGNQPDGGYATATLVDGGRGLTLSVAGADQGFPFCKLINGSKANSYDCGA</sequence>
<reference evidence="2" key="3">
    <citation type="submission" date="2020-02" db="EMBL/GenBank/DDBJ databases">
        <authorList>
            <person name="Matsumoto Y."/>
            <person name="Motooka D."/>
            <person name="Nakamura S."/>
        </authorList>
    </citation>
    <scope>NUCLEOTIDE SEQUENCE</scope>
    <source>
        <strain evidence="2">JCM 12687</strain>
    </source>
</reference>
<name>A0A7I7W657_9MYCO</name>
<gene>
    <name evidence="3" type="ORF">BST20_19480</name>
    <name evidence="2" type="ORF">MBRA_27450</name>
</gene>
<proteinExistence type="predicted"/>
<protein>
    <submittedName>
        <fullName evidence="3">Uncharacterized protein</fullName>
    </submittedName>
</protein>
<evidence type="ECO:0000313" key="4">
    <source>
        <dbReference type="Proteomes" id="UP000192441"/>
    </source>
</evidence>
<feature type="chain" id="PRO_5044657979" evidence="1">
    <location>
        <begin position="25"/>
        <end position="139"/>
    </location>
</feature>
<evidence type="ECO:0000313" key="2">
    <source>
        <dbReference type="EMBL" id="BBZ12550.1"/>
    </source>
</evidence>
<evidence type="ECO:0000313" key="3">
    <source>
        <dbReference type="EMBL" id="ORA34762.1"/>
    </source>
</evidence>
<dbReference type="AlphaFoldDB" id="A0A7I7W657"/>
<accession>A0A7I7W657</accession>
<keyword evidence="5" id="KW-1185">Reference proteome</keyword>
<dbReference type="OrthoDB" id="4729620at2"/>
<feature type="signal peptide" evidence="1">
    <location>
        <begin position="1"/>
        <end position="24"/>
    </location>
</feature>
<reference evidence="3 4" key="1">
    <citation type="submission" date="2016-12" db="EMBL/GenBank/DDBJ databases">
        <title>The new phylogeny of genus Mycobacterium.</title>
        <authorList>
            <person name="Tortoli E."/>
            <person name="Trovato A."/>
            <person name="Cirillo D.M."/>
        </authorList>
    </citation>
    <scope>NUCLEOTIDE SEQUENCE [LARGE SCALE GENOMIC DNA]</scope>
    <source>
        <strain evidence="3 4">DSM 44624</strain>
    </source>
</reference>
<dbReference type="EMBL" id="AP022606">
    <property type="protein sequence ID" value="BBZ12550.1"/>
    <property type="molecule type" value="Genomic_DNA"/>
</dbReference>
<dbReference type="EMBL" id="MVHM01000014">
    <property type="protein sequence ID" value="ORA34762.1"/>
    <property type="molecule type" value="Genomic_DNA"/>
</dbReference>
<dbReference type="RefSeq" id="WP_083133039.1">
    <property type="nucleotide sequence ID" value="NZ_AP022606.1"/>
</dbReference>
<evidence type="ECO:0000313" key="5">
    <source>
        <dbReference type="Proteomes" id="UP000467379"/>
    </source>
</evidence>
<dbReference type="Proteomes" id="UP000467379">
    <property type="component" value="Chromosome"/>
</dbReference>
<keyword evidence="1" id="KW-0732">Signal</keyword>
<dbReference type="PROSITE" id="PS51257">
    <property type="entry name" value="PROKAR_LIPOPROTEIN"/>
    <property type="match status" value="1"/>
</dbReference>
<evidence type="ECO:0000256" key="1">
    <source>
        <dbReference type="SAM" id="SignalP"/>
    </source>
</evidence>
<reference evidence="2 5" key="2">
    <citation type="journal article" date="2019" name="Emerg. Microbes Infect.">
        <title>Comprehensive subspecies identification of 175 nontuberculous mycobacteria species based on 7547 genomic profiles.</title>
        <authorList>
            <person name="Matsumoto Y."/>
            <person name="Kinjo T."/>
            <person name="Motooka D."/>
            <person name="Nabeya D."/>
            <person name="Jung N."/>
            <person name="Uechi K."/>
            <person name="Horii T."/>
            <person name="Iida T."/>
            <person name="Fujita J."/>
            <person name="Nakamura S."/>
        </authorList>
    </citation>
    <scope>NUCLEOTIDE SEQUENCE [LARGE SCALE GENOMIC DNA]</scope>
    <source>
        <strain evidence="2 5">JCM 12687</strain>
    </source>
</reference>